<feature type="compositionally biased region" description="Polar residues" evidence="6">
    <location>
        <begin position="563"/>
        <end position="573"/>
    </location>
</feature>
<keyword evidence="3 7" id="KW-0812">Transmembrane</keyword>
<reference evidence="8 9" key="1">
    <citation type="submission" date="2013-02" db="EMBL/GenBank/DDBJ databases">
        <title>The Genome Sequence of Plasmodium inui San Antonio 1.</title>
        <authorList>
            <consortium name="The Broad Institute Genome Sequencing Platform"/>
            <consortium name="The Broad Institute Genome Sequencing Center for Infectious Disease"/>
            <person name="Neafsey D."/>
            <person name="Cheeseman I."/>
            <person name="Volkman S."/>
            <person name="Adams J."/>
            <person name="Walker B."/>
            <person name="Young S.K."/>
            <person name="Zeng Q."/>
            <person name="Gargeya S."/>
            <person name="Fitzgerald M."/>
            <person name="Haas B."/>
            <person name="Abouelleil A."/>
            <person name="Alvarado L."/>
            <person name="Arachchi H.M."/>
            <person name="Berlin A.M."/>
            <person name="Chapman S.B."/>
            <person name="Dewar J."/>
            <person name="Goldberg J."/>
            <person name="Griggs A."/>
            <person name="Gujja S."/>
            <person name="Hansen M."/>
            <person name="Howarth C."/>
            <person name="Imamovic A."/>
            <person name="Larimer J."/>
            <person name="McCowan C."/>
            <person name="Murphy C."/>
            <person name="Neiman D."/>
            <person name="Pearson M."/>
            <person name="Priest M."/>
            <person name="Roberts A."/>
            <person name="Saif S."/>
            <person name="Shea T."/>
            <person name="Sisk P."/>
            <person name="Sykes S."/>
            <person name="Wortman J."/>
            <person name="Nusbaum C."/>
            <person name="Birren B."/>
        </authorList>
    </citation>
    <scope>NUCLEOTIDE SEQUENCE [LARGE SCALE GENOMIC DNA]</scope>
    <source>
        <strain evidence="8 9">San Antonio 1</strain>
    </source>
</reference>
<feature type="transmembrane region" description="Helical" evidence="7">
    <location>
        <begin position="853"/>
        <end position="879"/>
    </location>
</feature>
<dbReference type="AlphaFoldDB" id="W6ZWL6"/>
<dbReference type="InterPro" id="IPR007941">
    <property type="entry name" value="DUF726"/>
</dbReference>
<comment type="subcellular location">
    <subcellularLocation>
        <location evidence="1">Membrane</location>
        <topology evidence="1">Multi-pass membrane protein</topology>
    </subcellularLocation>
</comment>
<evidence type="ECO:0000256" key="3">
    <source>
        <dbReference type="ARBA" id="ARBA00022692"/>
    </source>
</evidence>
<evidence type="ECO:0000313" key="9">
    <source>
        <dbReference type="Proteomes" id="UP000030640"/>
    </source>
</evidence>
<feature type="transmembrane region" description="Helical" evidence="7">
    <location>
        <begin position="891"/>
        <end position="916"/>
    </location>
</feature>
<dbReference type="GO" id="GO:0016020">
    <property type="term" value="C:membrane"/>
    <property type="evidence" value="ECO:0007669"/>
    <property type="project" value="UniProtKB-SubCell"/>
</dbReference>
<feature type="compositionally biased region" description="Basic and acidic residues" evidence="6">
    <location>
        <begin position="119"/>
        <end position="131"/>
    </location>
</feature>
<dbReference type="SUPFAM" id="SSF53474">
    <property type="entry name" value="alpha/beta-Hydrolases"/>
    <property type="match status" value="1"/>
</dbReference>
<feature type="compositionally biased region" description="Basic residues" evidence="6">
    <location>
        <begin position="155"/>
        <end position="169"/>
    </location>
</feature>
<evidence type="ECO:0000256" key="6">
    <source>
        <dbReference type="SAM" id="MobiDB-lite"/>
    </source>
</evidence>
<evidence type="ECO:0000256" key="1">
    <source>
        <dbReference type="ARBA" id="ARBA00004141"/>
    </source>
</evidence>
<sequence length="1185" mass="132585">MLKGSSNHDDVSDDDFVSEKQIFQGPNKTILTLESIHVVKGIDKHVKRRIEEGKVYLSDISPVKNAEIEEAFLKSLRDNALKNNIISKKNYYSGKSTKDLNIKIEENYKCFSLDHAQAHEEGHTDRGDPGWHHGRSNLNSPNDSEELSSGAVGRRPIKGKPKRKHRVPQKNKDKGEEERGEEAHKEEKKNKQNDDDEEEHNGDDIPNDQVDNDASNEAEEAIQPYYNHINSFVQKSLKPSLLEKFSFNDFPELLERETIDYIKKKERKLQKRRLNANLEALRLQYIPINNDKFKNIPREIKENILALFACIIIKHIDSFDDMQVQNNLEELSRNFLKQLSDLLVIDPLAYKCIMKPLEQRELIRDITGDKKIYQLYEKPFVDNLLVQIKDLQAGIDLKFKKVVEELNNEMDFWQNDHITDEHNNDLFSDVDRDIIPYGVQRCYSNSSNLLDDDEDDHGDCRSDVRNLSSARGSFIQREIDESYSGEAIHDYFSWGDSKGSRGSKKNGRGDHAVVRTGCGPSPLEAVGREDQSCVDTQNRKRKNKVNPAHNEKRAPPECHRGSQMMQERTSSLYDASGCNAPPGVDMDIQGEAGGDGMGSDSGRTLGGGREAPQGEAANDEANKTAREAPGQDEQEAHLGDGPPKQPGESDRTDDMQCKSRKCAGESEKADGVGSLQPSVEQSGKVESTKGESTREFTKVAPDKPGENQTRRPPSPMGDKNMAVEGTESDGKYRQSVGPSIQARIKTSISRCETFEGESEYEESDIDKHLNHGVPTRGPEVKSVLLRDLITTYIMTGNNNARIQLYFQKFARCLKINELLILRIEENLAADLISALQASTNETSKRKNIRRIKIAAAALGGGALIAFTAGLAAPGIIAGLTALGAGGSSLTAFLASASGLAFIVSLFGAGGAGLTGYKYSRRIANIRTFEFIMLNGTLSKSLSVSVCVSGEIQTDEDITNPWIDVFPNCYCDLYALKWENHLLRTLGSLIETMLSQEFAITASRIWLQYTIASTLSAALTWPLALIKYASNLDNVYLLIRERAQQAGRILAEALSDRNTVGQRPVILIGYSVGARVIFYCLKYLHAKKLYNIVSNAIFIGLPATTSTRVWEKIRMVVTNRVINVYSKNDWLLGFLYRYMEWKLSVAGLIAVNVPNVENYDASGIIHSHLDYKRKLKDIFNLINFDM</sequence>
<feature type="compositionally biased region" description="Basic and acidic residues" evidence="6">
    <location>
        <begin position="549"/>
        <end position="560"/>
    </location>
</feature>
<dbReference type="GeneID" id="20039747"/>
<keyword evidence="5 7" id="KW-0472">Membrane</keyword>
<dbReference type="PANTHER" id="PTHR17920:SF3">
    <property type="entry name" value="TRANSMEMBRANE AND COILED-COIL DOMAIN-CONTAINING PROTEIN 4"/>
    <property type="match status" value="1"/>
</dbReference>
<evidence type="ECO:0000256" key="5">
    <source>
        <dbReference type="ARBA" id="ARBA00023136"/>
    </source>
</evidence>
<organism evidence="8 9">
    <name type="scientific">Plasmodium inui San Antonio 1</name>
    <dbReference type="NCBI Taxonomy" id="1237626"/>
    <lineage>
        <taxon>Eukaryota</taxon>
        <taxon>Sar</taxon>
        <taxon>Alveolata</taxon>
        <taxon>Apicomplexa</taxon>
        <taxon>Aconoidasida</taxon>
        <taxon>Haemosporida</taxon>
        <taxon>Plasmodiidae</taxon>
        <taxon>Plasmodium</taxon>
        <taxon>Plasmodium (Plasmodium)</taxon>
    </lineage>
</organism>
<keyword evidence="4 7" id="KW-1133">Transmembrane helix</keyword>
<evidence type="ECO:0000313" key="8">
    <source>
        <dbReference type="EMBL" id="EUD65187.1"/>
    </source>
</evidence>
<dbReference type="PANTHER" id="PTHR17920">
    <property type="entry name" value="TRANSMEMBRANE AND COILED-COIL DOMAIN-CONTAINING PROTEIN 4 TMCO4"/>
    <property type="match status" value="1"/>
</dbReference>
<dbReference type="InterPro" id="IPR029058">
    <property type="entry name" value="AB_hydrolase_fold"/>
</dbReference>
<dbReference type="VEuPathDB" id="PlasmoDB:C922_04473"/>
<feature type="region of interest" description="Disordered" evidence="6">
    <location>
        <begin position="495"/>
        <end position="738"/>
    </location>
</feature>
<feature type="compositionally biased region" description="Basic and acidic residues" evidence="6">
    <location>
        <begin position="686"/>
        <end position="709"/>
    </location>
</feature>
<evidence type="ECO:0000256" key="7">
    <source>
        <dbReference type="SAM" id="Phobius"/>
    </source>
</evidence>
<evidence type="ECO:0008006" key="10">
    <source>
        <dbReference type="Google" id="ProtNLM"/>
    </source>
</evidence>
<feature type="compositionally biased region" description="Basic and acidic residues" evidence="6">
    <location>
        <begin position="647"/>
        <end position="670"/>
    </location>
</feature>
<dbReference type="EMBL" id="KI965482">
    <property type="protein sequence ID" value="EUD65187.1"/>
    <property type="molecule type" value="Genomic_DNA"/>
</dbReference>
<proteinExistence type="inferred from homology"/>
<gene>
    <name evidence="8" type="ORF">C922_04473</name>
</gene>
<evidence type="ECO:0000256" key="4">
    <source>
        <dbReference type="ARBA" id="ARBA00022989"/>
    </source>
</evidence>
<accession>W6ZWL6</accession>
<name>W6ZWL6_9APIC</name>
<feature type="compositionally biased region" description="Gly residues" evidence="6">
    <location>
        <begin position="591"/>
        <end position="609"/>
    </location>
</feature>
<feature type="region of interest" description="Disordered" evidence="6">
    <location>
        <begin position="119"/>
        <end position="212"/>
    </location>
</feature>
<keyword evidence="9" id="KW-1185">Reference proteome</keyword>
<dbReference type="OrthoDB" id="277931at2759"/>
<protein>
    <recommendedName>
        <fullName evidence="10">DUF726 domain-containing protein</fullName>
    </recommendedName>
</protein>
<feature type="compositionally biased region" description="Basic and acidic residues" evidence="6">
    <location>
        <begin position="170"/>
        <end position="193"/>
    </location>
</feature>
<evidence type="ECO:0000256" key="2">
    <source>
        <dbReference type="ARBA" id="ARBA00009824"/>
    </source>
</evidence>
<feature type="compositionally biased region" description="Polar residues" evidence="6">
    <location>
        <begin position="675"/>
        <end position="685"/>
    </location>
</feature>
<dbReference type="Pfam" id="PF05277">
    <property type="entry name" value="DUF726"/>
    <property type="match status" value="1"/>
</dbReference>
<dbReference type="RefSeq" id="XP_008818278.1">
    <property type="nucleotide sequence ID" value="XM_008820056.1"/>
</dbReference>
<comment type="similarity">
    <text evidence="2">Belongs to the TMCO4 family.</text>
</comment>
<dbReference type="Proteomes" id="UP000030640">
    <property type="component" value="Unassembled WGS sequence"/>
</dbReference>